<dbReference type="InterPro" id="IPR050613">
    <property type="entry name" value="Sec_Metabolite_Reg"/>
</dbReference>
<dbReference type="Proteomes" id="UP001310890">
    <property type="component" value="Unassembled WGS sequence"/>
</dbReference>
<dbReference type="GO" id="GO:0005634">
    <property type="term" value="C:nucleus"/>
    <property type="evidence" value="ECO:0007669"/>
    <property type="project" value="UniProtKB-SubCell"/>
</dbReference>
<comment type="caution">
    <text evidence="4">The sequence shown here is derived from an EMBL/GenBank/DDBJ whole genome shotgun (WGS) entry which is preliminary data.</text>
</comment>
<evidence type="ECO:0000256" key="2">
    <source>
        <dbReference type="ARBA" id="ARBA00023242"/>
    </source>
</evidence>
<evidence type="ECO:0008006" key="6">
    <source>
        <dbReference type="Google" id="ProtNLM"/>
    </source>
</evidence>
<organism evidence="4 5">
    <name type="scientific">Meristemomyces frigidus</name>
    <dbReference type="NCBI Taxonomy" id="1508187"/>
    <lineage>
        <taxon>Eukaryota</taxon>
        <taxon>Fungi</taxon>
        <taxon>Dikarya</taxon>
        <taxon>Ascomycota</taxon>
        <taxon>Pezizomycotina</taxon>
        <taxon>Dothideomycetes</taxon>
        <taxon>Dothideomycetidae</taxon>
        <taxon>Mycosphaerellales</taxon>
        <taxon>Teratosphaeriaceae</taxon>
        <taxon>Meristemomyces</taxon>
    </lineage>
</organism>
<name>A0AAN7TLB5_9PEZI</name>
<evidence type="ECO:0000313" key="5">
    <source>
        <dbReference type="Proteomes" id="UP001310890"/>
    </source>
</evidence>
<feature type="region of interest" description="Disordered" evidence="3">
    <location>
        <begin position="1"/>
        <end position="74"/>
    </location>
</feature>
<feature type="compositionally biased region" description="Low complexity" evidence="3">
    <location>
        <begin position="1"/>
        <end position="16"/>
    </location>
</feature>
<dbReference type="EMBL" id="JAVRRL010000040">
    <property type="protein sequence ID" value="KAK5111350.1"/>
    <property type="molecule type" value="Genomic_DNA"/>
</dbReference>
<protein>
    <recommendedName>
        <fullName evidence="6">Transcription factor domain-containing protein</fullName>
    </recommendedName>
</protein>
<dbReference type="CDD" id="cd12148">
    <property type="entry name" value="fungal_TF_MHR"/>
    <property type="match status" value="1"/>
</dbReference>
<keyword evidence="2" id="KW-0539">Nucleus</keyword>
<gene>
    <name evidence="4" type="ORF">LTR62_005190</name>
</gene>
<sequence length="643" mass="70772">MTKGPTPLTPTSSSNGPPGPEIVPSFTDLRAPRDVSAQIARPNDLVRRSQSLQGSESMAPWPSPQTATTDSGAGDEERILMIAEILDGLRHFEMMRQSLRKYCLETKASSTPSWLIVSGVETLETLAGSHQPGSLRTIDYARRVLELSKRPLVITSSTTPAEFASMYSGPNLRLDYLGIVCAIAGRSYIYEESECGINDDFVQTMYRYSAICRRLSRDVSPMTDVMTWHALEHMLFSSHVIGDKSEEVWRGIGDLSSDILTLGYHKEASVTKDAPFFLAETRRRTYMKTYCLDMAVSSLFDRPLRLSRRFSDIQLPLDLPDAAVTAPPDELGAAREHLSPDGWNTTGAYNPASFLRMRVITAQIKEEILEHTFALSTPQSRERLRALSARNQESWASYPWHLRYTSTCWSSGLSGKICQMIMIAYLGYATIDFHIYRALERGDPTATTPLIKVSYDVVTMLIELGESRRREPRSHRDYSYLILLHGIPAAIVLVEALQKLTRTHQPSTARPFSGLPPTLTRSNLIRSLAVFLSQLDSASEPRDTNHAVCMQASGLLAGALDEVLEGEMGESAAAGGQTLGVGRDGNEAGMAVRGAVAAMPSSSSKGEMAGEGVGEQTIWNDSDLANWINTVDWSSLGADWGTF</sequence>
<comment type="subcellular location">
    <subcellularLocation>
        <location evidence="1">Nucleus</location>
    </subcellularLocation>
</comment>
<dbReference type="PANTHER" id="PTHR31001">
    <property type="entry name" value="UNCHARACTERIZED TRANSCRIPTIONAL REGULATORY PROTEIN"/>
    <property type="match status" value="1"/>
</dbReference>
<dbReference type="AlphaFoldDB" id="A0AAN7TLB5"/>
<accession>A0AAN7TLB5</accession>
<dbReference type="PANTHER" id="PTHR31001:SF40">
    <property type="entry name" value="ZN(II)2CYS6 TRANSCRIPTION FACTOR (EUROFUNG)"/>
    <property type="match status" value="1"/>
</dbReference>
<proteinExistence type="predicted"/>
<evidence type="ECO:0000256" key="3">
    <source>
        <dbReference type="SAM" id="MobiDB-lite"/>
    </source>
</evidence>
<evidence type="ECO:0000313" key="4">
    <source>
        <dbReference type="EMBL" id="KAK5111350.1"/>
    </source>
</evidence>
<reference evidence="4" key="1">
    <citation type="submission" date="2023-08" db="EMBL/GenBank/DDBJ databases">
        <title>Black Yeasts Isolated from many extreme environments.</title>
        <authorList>
            <person name="Coleine C."/>
            <person name="Stajich J.E."/>
            <person name="Selbmann L."/>
        </authorList>
    </citation>
    <scope>NUCLEOTIDE SEQUENCE</scope>
    <source>
        <strain evidence="4">CCFEE 5401</strain>
    </source>
</reference>
<evidence type="ECO:0000256" key="1">
    <source>
        <dbReference type="ARBA" id="ARBA00004123"/>
    </source>
</evidence>